<reference evidence="1 2" key="1">
    <citation type="submission" date="2023-03" db="EMBL/GenBank/DDBJ databases">
        <title>High recombination rates correlate with genetic variation in Cardiocondyla obscurior ants.</title>
        <authorList>
            <person name="Errbii M."/>
        </authorList>
    </citation>
    <scope>NUCLEOTIDE SEQUENCE [LARGE SCALE GENOMIC DNA]</scope>
    <source>
        <strain evidence="1">Alpha-2009</strain>
        <tissue evidence="1">Whole body</tissue>
    </source>
</reference>
<accession>A0AAW2EBG1</accession>
<dbReference type="Proteomes" id="UP001430953">
    <property type="component" value="Unassembled WGS sequence"/>
</dbReference>
<comment type="caution">
    <text evidence="1">The sequence shown here is derived from an EMBL/GenBank/DDBJ whole genome shotgun (WGS) entry which is preliminary data.</text>
</comment>
<dbReference type="EMBL" id="JADYXP020000025">
    <property type="protein sequence ID" value="KAL0101023.1"/>
    <property type="molecule type" value="Genomic_DNA"/>
</dbReference>
<gene>
    <name evidence="1" type="ORF">PUN28_019442</name>
</gene>
<organism evidence="1 2">
    <name type="scientific">Cardiocondyla obscurior</name>
    <dbReference type="NCBI Taxonomy" id="286306"/>
    <lineage>
        <taxon>Eukaryota</taxon>
        <taxon>Metazoa</taxon>
        <taxon>Ecdysozoa</taxon>
        <taxon>Arthropoda</taxon>
        <taxon>Hexapoda</taxon>
        <taxon>Insecta</taxon>
        <taxon>Pterygota</taxon>
        <taxon>Neoptera</taxon>
        <taxon>Endopterygota</taxon>
        <taxon>Hymenoptera</taxon>
        <taxon>Apocrita</taxon>
        <taxon>Aculeata</taxon>
        <taxon>Formicoidea</taxon>
        <taxon>Formicidae</taxon>
        <taxon>Myrmicinae</taxon>
        <taxon>Cardiocondyla</taxon>
    </lineage>
</organism>
<evidence type="ECO:0000313" key="1">
    <source>
        <dbReference type="EMBL" id="KAL0101023.1"/>
    </source>
</evidence>
<name>A0AAW2EBG1_9HYME</name>
<protein>
    <submittedName>
        <fullName evidence="1">Uncharacterized protein</fullName>
    </submittedName>
</protein>
<keyword evidence="2" id="KW-1185">Reference proteome</keyword>
<sequence>MLQDKTFITTIKYIEKRFHQDIKEMKHRY</sequence>
<dbReference type="AlphaFoldDB" id="A0AAW2EBG1"/>
<proteinExistence type="predicted"/>
<evidence type="ECO:0000313" key="2">
    <source>
        <dbReference type="Proteomes" id="UP001430953"/>
    </source>
</evidence>